<dbReference type="AlphaFoldDB" id="A0A2G8KFA1"/>
<dbReference type="GO" id="GO:0005581">
    <property type="term" value="C:collagen trimer"/>
    <property type="evidence" value="ECO:0007669"/>
    <property type="project" value="UniProtKB-KW"/>
</dbReference>
<sequence length="284" mass="31693">MRQTGIECWECRLGKPRTPRTLDDHIVAVASYDARIGYSRPNPRINEALANVFYVIRFAESTPIIQGTSLWQIQMFASQHDDGTGQRHLVSQQILNPYQIAVSSGAGKQITFQAIQRFDVTGVGSDNGLPYMCIAFSKHPLSTQLLRLHKKWNASLGSRLFASQYENGTGNQRELSAQLLNNDQMSYGVIPGRQFQFSGGESIDFTEIGPGSDFPYICASLEKNPGADMELVFGQDDTVTGCQALPRCKYESSIFSTFSPRECWHVGRGHFSAFNFMCVDYTCL</sequence>
<name>A0A2G8KFA1_STIJA</name>
<gene>
    <name evidence="1" type="ORF">BSL78_16469</name>
</gene>
<reference evidence="1 2" key="1">
    <citation type="journal article" date="2017" name="PLoS Biol.">
        <title>The sea cucumber genome provides insights into morphological evolution and visceral regeneration.</title>
        <authorList>
            <person name="Zhang X."/>
            <person name="Sun L."/>
            <person name="Yuan J."/>
            <person name="Sun Y."/>
            <person name="Gao Y."/>
            <person name="Zhang L."/>
            <person name="Li S."/>
            <person name="Dai H."/>
            <person name="Hamel J.F."/>
            <person name="Liu C."/>
            <person name="Yu Y."/>
            <person name="Liu S."/>
            <person name="Lin W."/>
            <person name="Guo K."/>
            <person name="Jin S."/>
            <person name="Xu P."/>
            <person name="Storey K.B."/>
            <person name="Huan P."/>
            <person name="Zhang T."/>
            <person name="Zhou Y."/>
            <person name="Zhang J."/>
            <person name="Lin C."/>
            <person name="Li X."/>
            <person name="Xing L."/>
            <person name="Huo D."/>
            <person name="Sun M."/>
            <person name="Wang L."/>
            <person name="Mercier A."/>
            <person name="Li F."/>
            <person name="Yang H."/>
            <person name="Xiang J."/>
        </authorList>
    </citation>
    <scope>NUCLEOTIDE SEQUENCE [LARGE SCALE GENOMIC DNA]</scope>
    <source>
        <strain evidence="1">Shaxun</strain>
        <tissue evidence="1">Muscle</tissue>
    </source>
</reference>
<evidence type="ECO:0000313" key="1">
    <source>
        <dbReference type="EMBL" id="PIK46684.1"/>
    </source>
</evidence>
<keyword evidence="2" id="KW-1185">Reference proteome</keyword>
<dbReference type="Proteomes" id="UP000230750">
    <property type="component" value="Unassembled WGS sequence"/>
</dbReference>
<organism evidence="1 2">
    <name type="scientific">Stichopus japonicus</name>
    <name type="common">Sea cucumber</name>
    <dbReference type="NCBI Taxonomy" id="307972"/>
    <lineage>
        <taxon>Eukaryota</taxon>
        <taxon>Metazoa</taxon>
        <taxon>Echinodermata</taxon>
        <taxon>Eleutherozoa</taxon>
        <taxon>Echinozoa</taxon>
        <taxon>Holothuroidea</taxon>
        <taxon>Aspidochirotacea</taxon>
        <taxon>Aspidochirotida</taxon>
        <taxon>Stichopodidae</taxon>
        <taxon>Apostichopus</taxon>
    </lineage>
</organism>
<evidence type="ECO:0000313" key="2">
    <source>
        <dbReference type="Proteomes" id="UP000230750"/>
    </source>
</evidence>
<protein>
    <submittedName>
        <fullName evidence="1">Putative alpha-1 collagen isoform X4</fullName>
    </submittedName>
</protein>
<comment type="caution">
    <text evidence="1">The sequence shown here is derived from an EMBL/GenBank/DDBJ whole genome shotgun (WGS) entry which is preliminary data.</text>
</comment>
<keyword evidence="1" id="KW-0176">Collagen</keyword>
<proteinExistence type="predicted"/>
<dbReference type="EMBL" id="MRZV01000628">
    <property type="protein sequence ID" value="PIK46684.1"/>
    <property type="molecule type" value="Genomic_DNA"/>
</dbReference>
<accession>A0A2G8KFA1</accession>